<dbReference type="InterPro" id="IPR011009">
    <property type="entry name" value="Kinase-like_dom_sf"/>
</dbReference>
<gene>
    <name evidence="8" type="ORF">SO694_00028047</name>
</gene>
<evidence type="ECO:0000313" key="8">
    <source>
        <dbReference type="EMBL" id="KAK7239549.1"/>
    </source>
</evidence>
<dbReference type="InterPro" id="IPR000719">
    <property type="entry name" value="Prot_kinase_dom"/>
</dbReference>
<keyword evidence="1" id="KW-0723">Serine/threonine-protein kinase</keyword>
<dbReference type="Gene3D" id="1.10.510.10">
    <property type="entry name" value="Transferase(Phosphotransferase) domain 1"/>
    <property type="match status" value="1"/>
</dbReference>
<evidence type="ECO:0000313" key="9">
    <source>
        <dbReference type="Proteomes" id="UP001363151"/>
    </source>
</evidence>
<sequence>MASPTLAFESSIGDDEAWLASQESIEWADESDDGASDEAEEEDAGAPRRSSASAPEGVSTGGEKVVAAAQVCAYALDGEAWRPLAGGVGRRSRRSAAPRASASRRSTRRRRRGRSPSPTRSGTTSPWRSTTTRRPTPRRARAVVVGELRACGGGDDGAVLGIAGGVAKARAFGAALAEAAAPRRGAAADGDGAAADSDGARPDSARQRLAATAPSWRTAAAPAEAPRDAVRRQDTFEASRASLVDMGFDGDLRSTALAPALDRQRTPASPASPVARAAAAVTETGAVRIAPETLDEDCDPFGLPEALAHRKCAFVAKLRFAFQTPSKLFLAMDYYPAGSLDAVLESRAFRRKDARAAARRVGAELAAALGRVHELCVLHRDLKPSNVLVDAAGHVALSDFGLATRVGRPGGVVRKRSFAGTVNYAAPELLLKSRETYGGAVDCWALGCLLHEMLAGAPPFRAPTARETFARIAGPEPAPAPGDVDEDCATTLAHLLEKDPGRRLAAAKAPDSRWCTLDFAALDREPGPLASIAAVITECAKMDDDELDPSIADLFAYDGGGDGADADAFAGFGRAESVAERPSDATNVFV</sequence>
<evidence type="ECO:0000256" key="2">
    <source>
        <dbReference type="ARBA" id="ARBA00022679"/>
    </source>
</evidence>
<dbReference type="GO" id="GO:0016301">
    <property type="term" value="F:kinase activity"/>
    <property type="evidence" value="ECO:0007669"/>
    <property type="project" value="UniProtKB-KW"/>
</dbReference>
<reference evidence="8 9" key="1">
    <citation type="submission" date="2024-03" db="EMBL/GenBank/DDBJ databases">
        <title>Aureococcus anophagefferens CCMP1851 and Kratosvirus quantuckense: Draft genome of a second virus-susceptible host strain in the model system.</title>
        <authorList>
            <person name="Chase E."/>
            <person name="Truchon A.R."/>
            <person name="Schepens W."/>
            <person name="Wilhelm S.W."/>
        </authorList>
    </citation>
    <scope>NUCLEOTIDE SEQUENCE [LARGE SCALE GENOMIC DNA]</scope>
    <source>
        <strain evidence="8 9">CCMP1851</strain>
    </source>
</reference>
<evidence type="ECO:0000259" key="7">
    <source>
        <dbReference type="PROSITE" id="PS50011"/>
    </source>
</evidence>
<keyword evidence="2" id="KW-0808">Transferase</keyword>
<evidence type="ECO:0000256" key="4">
    <source>
        <dbReference type="ARBA" id="ARBA00022777"/>
    </source>
</evidence>
<name>A0ABR1FVD5_AURAN</name>
<comment type="caution">
    <text evidence="8">The sequence shown here is derived from an EMBL/GenBank/DDBJ whole genome shotgun (WGS) entry which is preliminary data.</text>
</comment>
<feature type="region of interest" description="Disordered" evidence="6">
    <location>
        <begin position="84"/>
        <end position="141"/>
    </location>
</feature>
<feature type="domain" description="Protein kinase" evidence="7">
    <location>
        <begin position="238"/>
        <end position="515"/>
    </location>
</feature>
<dbReference type="Proteomes" id="UP001363151">
    <property type="component" value="Unassembled WGS sequence"/>
</dbReference>
<evidence type="ECO:0000256" key="6">
    <source>
        <dbReference type="SAM" id="MobiDB-lite"/>
    </source>
</evidence>
<keyword evidence="4 8" id="KW-0418">Kinase</keyword>
<protein>
    <submittedName>
        <fullName evidence="8">Protein serine/threonine kinase</fullName>
    </submittedName>
</protein>
<dbReference type="Pfam" id="PF00069">
    <property type="entry name" value="Pkinase"/>
    <property type="match status" value="1"/>
</dbReference>
<accession>A0ABR1FVD5</accession>
<proteinExistence type="predicted"/>
<evidence type="ECO:0000256" key="5">
    <source>
        <dbReference type="ARBA" id="ARBA00022840"/>
    </source>
</evidence>
<dbReference type="PROSITE" id="PS50011">
    <property type="entry name" value="PROTEIN_KINASE_DOM"/>
    <property type="match status" value="1"/>
</dbReference>
<keyword evidence="3" id="KW-0547">Nucleotide-binding</keyword>
<evidence type="ECO:0000256" key="1">
    <source>
        <dbReference type="ARBA" id="ARBA00022527"/>
    </source>
</evidence>
<feature type="compositionally biased region" description="Acidic residues" evidence="6">
    <location>
        <begin position="26"/>
        <end position="44"/>
    </location>
</feature>
<evidence type="ECO:0000256" key="3">
    <source>
        <dbReference type="ARBA" id="ARBA00022741"/>
    </source>
</evidence>
<organism evidence="8 9">
    <name type="scientific">Aureococcus anophagefferens</name>
    <name type="common">Harmful bloom alga</name>
    <dbReference type="NCBI Taxonomy" id="44056"/>
    <lineage>
        <taxon>Eukaryota</taxon>
        <taxon>Sar</taxon>
        <taxon>Stramenopiles</taxon>
        <taxon>Ochrophyta</taxon>
        <taxon>Pelagophyceae</taxon>
        <taxon>Pelagomonadales</taxon>
        <taxon>Pelagomonadaceae</taxon>
        <taxon>Aureococcus</taxon>
    </lineage>
</organism>
<dbReference type="SMART" id="SM00220">
    <property type="entry name" value="S_TKc"/>
    <property type="match status" value="1"/>
</dbReference>
<keyword evidence="5" id="KW-0067">ATP-binding</keyword>
<feature type="compositionally biased region" description="Low complexity" evidence="6">
    <location>
        <begin position="115"/>
        <end position="134"/>
    </location>
</feature>
<dbReference type="EMBL" id="JBBJCI010000223">
    <property type="protein sequence ID" value="KAK7239549.1"/>
    <property type="molecule type" value="Genomic_DNA"/>
</dbReference>
<dbReference type="InterPro" id="IPR008271">
    <property type="entry name" value="Ser/Thr_kinase_AS"/>
</dbReference>
<dbReference type="SUPFAM" id="SSF56112">
    <property type="entry name" value="Protein kinase-like (PK-like)"/>
    <property type="match status" value="1"/>
</dbReference>
<feature type="compositionally biased region" description="Low complexity" evidence="6">
    <location>
        <begin position="184"/>
        <end position="197"/>
    </location>
</feature>
<feature type="compositionally biased region" description="Low complexity" evidence="6">
    <location>
        <begin position="210"/>
        <end position="224"/>
    </location>
</feature>
<keyword evidence="9" id="KW-1185">Reference proteome</keyword>
<feature type="compositionally biased region" description="Basic residues" evidence="6">
    <location>
        <begin position="105"/>
        <end position="114"/>
    </location>
</feature>
<dbReference type="PROSITE" id="PS00108">
    <property type="entry name" value="PROTEIN_KINASE_ST"/>
    <property type="match status" value="1"/>
</dbReference>
<feature type="region of interest" description="Disordered" evidence="6">
    <location>
        <begin position="1"/>
        <end position="62"/>
    </location>
</feature>
<dbReference type="Gene3D" id="3.30.200.20">
    <property type="entry name" value="Phosphorylase Kinase, domain 1"/>
    <property type="match status" value="1"/>
</dbReference>
<feature type="region of interest" description="Disordered" evidence="6">
    <location>
        <begin position="184"/>
        <end position="233"/>
    </location>
</feature>
<dbReference type="PANTHER" id="PTHR24351">
    <property type="entry name" value="RIBOSOMAL PROTEIN S6 KINASE"/>
    <property type="match status" value="1"/>
</dbReference>